<accession>A0A1F8C3S9</accession>
<dbReference type="AlphaFoldDB" id="A0A1F8C3S9"/>
<dbReference type="InterPro" id="IPR011332">
    <property type="entry name" value="Ribosomal_zn-bd"/>
</dbReference>
<protein>
    <recommendedName>
        <fullName evidence="4 5">Large ribosomal subunit protein bL33</fullName>
    </recommendedName>
</protein>
<dbReference type="PANTHER" id="PTHR43168:SF2">
    <property type="entry name" value="LARGE RIBOSOMAL SUBUNIT PROTEIN BL33C"/>
    <property type="match status" value="1"/>
</dbReference>
<keyword evidence="3 5" id="KW-0687">Ribonucleoprotein</keyword>
<dbReference type="GO" id="GO:0005737">
    <property type="term" value="C:cytoplasm"/>
    <property type="evidence" value="ECO:0007669"/>
    <property type="project" value="UniProtKB-ARBA"/>
</dbReference>
<keyword evidence="2 5" id="KW-0689">Ribosomal protein</keyword>
<dbReference type="GO" id="GO:0005840">
    <property type="term" value="C:ribosome"/>
    <property type="evidence" value="ECO:0007669"/>
    <property type="project" value="UniProtKB-KW"/>
</dbReference>
<dbReference type="Pfam" id="PF00471">
    <property type="entry name" value="Ribosomal_L33"/>
    <property type="match status" value="1"/>
</dbReference>
<evidence type="ECO:0000256" key="5">
    <source>
        <dbReference type="HAMAP-Rule" id="MF_00294"/>
    </source>
</evidence>
<dbReference type="NCBIfam" id="TIGR01023">
    <property type="entry name" value="rpmG_bact"/>
    <property type="match status" value="1"/>
</dbReference>
<name>A0A1F8C3S9_9BACT</name>
<evidence type="ECO:0000313" key="6">
    <source>
        <dbReference type="EMBL" id="OGM70934.1"/>
    </source>
</evidence>
<reference evidence="6 7" key="1">
    <citation type="journal article" date="2016" name="Nat. Commun.">
        <title>Thousands of microbial genomes shed light on interconnected biogeochemical processes in an aquifer system.</title>
        <authorList>
            <person name="Anantharaman K."/>
            <person name="Brown C.T."/>
            <person name="Hug L.A."/>
            <person name="Sharon I."/>
            <person name="Castelle C.J."/>
            <person name="Probst A.J."/>
            <person name="Thomas B.C."/>
            <person name="Singh A."/>
            <person name="Wilkins M.J."/>
            <person name="Karaoz U."/>
            <person name="Brodie E.L."/>
            <person name="Williams K.H."/>
            <person name="Hubbard S.S."/>
            <person name="Banfield J.F."/>
        </authorList>
    </citation>
    <scope>NUCLEOTIDE SEQUENCE [LARGE SCALE GENOMIC DNA]</scope>
</reference>
<dbReference type="NCBIfam" id="NF001764">
    <property type="entry name" value="PRK00504.1"/>
    <property type="match status" value="1"/>
</dbReference>
<evidence type="ECO:0000256" key="1">
    <source>
        <dbReference type="ARBA" id="ARBA00007596"/>
    </source>
</evidence>
<dbReference type="Gene3D" id="2.20.28.120">
    <property type="entry name" value="Ribosomal protein L33"/>
    <property type="match status" value="1"/>
</dbReference>
<sequence>MAGKHNAGFDIVGLVCTVCKSQNYSTTRNKINMEKKLELKKYCRTCRKHQLHKETTKLK</sequence>
<organism evidence="6 7">
    <name type="scientific">Candidatus Woesebacteria bacterium RIFCSPLOWO2_01_FULL_44_14</name>
    <dbReference type="NCBI Taxonomy" id="1802525"/>
    <lineage>
        <taxon>Bacteria</taxon>
        <taxon>Candidatus Woeseibacteriota</taxon>
    </lineage>
</organism>
<dbReference type="HAMAP" id="MF_00294">
    <property type="entry name" value="Ribosomal_bL33"/>
    <property type="match status" value="1"/>
</dbReference>
<comment type="caution">
    <text evidence="6">The sequence shown here is derived from an EMBL/GenBank/DDBJ whole genome shotgun (WGS) entry which is preliminary data.</text>
</comment>
<dbReference type="SUPFAM" id="SSF57829">
    <property type="entry name" value="Zn-binding ribosomal proteins"/>
    <property type="match status" value="1"/>
</dbReference>
<comment type="similarity">
    <text evidence="1 5">Belongs to the bacterial ribosomal protein bL33 family.</text>
</comment>
<gene>
    <name evidence="5" type="primary">rpmG</name>
    <name evidence="6" type="ORF">A2975_01520</name>
</gene>
<dbReference type="Proteomes" id="UP000178429">
    <property type="component" value="Unassembled WGS sequence"/>
</dbReference>
<dbReference type="EMBL" id="MGHL01000001">
    <property type="protein sequence ID" value="OGM70934.1"/>
    <property type="molecule type" value="Genomic_DNA"/>
</dbReference>
<dbReference type="GO" id="GO:1990904">
    <property type="term" value="C:ribonucleoprotein complex"/>
    <property type="evidence" value="ECO:0007669"/>
    <property type="project" value="UniProtKB-KW"/>
</dbReference>
<dbReference type="InterPro" id="IPR038584">
    <property type="entry name" value="Ribosomal_bL33_sf"/>
</dbReference>
<evidence type="ECO:0000256" key="2">
    <source>
        <dbReference type="ARBA" id="ARBA00022980"/>
    </source>
</evidence>
<dbReference type="GO" id="GO:0006412">
    <property type="term" value="P:translation"/>
    <property type="evidence" value="ECO:0007669"/>
    <property type="project" value="UniProtKB-UniRule"/>
</dbReference>
<evidence type="ECO:0000256" key="4">
    <source>
        <dbReference type="ARBA" id="ARBA00035176"/>
    </source>
</evidence>
<dbReference type="PANTHER" id="PTHR43168">
    <property type="entry name" value="50S RIBOSOMAL PROTEIN L33, CHLOROPLASTIC"/>
    <property type="match status" value="1"/>
</dbReference>
<evidence type="ECO:0000313" key="7">
    <source>
        <dbReference type="Proteomes" id="UP000178429"/>
    </source>
</evidence>
<proteinExistence type="inferred from homology"/>
<dbReference type="InterPro" id="IPR001705">
    <property type="entry name" value="Ribosomal_bL33"/>
</dbReference>
<evidence type="ECO:0000256" key="3">
    <source>
        <dbReference type="ARBA" id="ARBA00023274"/>
    </source>
</evidence>
<dbReference type="GO" id="GO:0003735">
    <property type="term" value="F:structural constituent of ribosome"/>
    <property type="evidence" value="ECO:0007669"/>
    <property type="project" value="InterPro"/>
</dbReference>
<dbReference type="STRING" id="1802525.A2975_01520"/>
<dbReference type="NCBIfam" id="NF001860">
    <property type="entry name" value="PRK00595.1"/>
    <property type="match status" value="1"/>
</dbReference>